<dbReference type="Pfam" id="PF01642">
    <property type="entry name" value="MM_CoA_mutase"/>
    <property type="match status" value="1"/>
</dbReference>
<sequence length="758" mass="81994">MTTPDIEHLIGSFADVPLTERAPEPAAVDAAQVADYVRTAAQANNYTPEQLVWSTPEGIDVAPVFTKADRDAVAEAGFPLDSVPGIAPFVRGPYPTMYVNQPWTIRQYAGFSTAADSNAFYRRNLQAGQKGLSVAFDLATHRGYDSDHPRVQGDVGMAGVAIDSILDMRQLFDHIPLDQVSVSMTMNGAVLPILALYVVAAEEQGVTPEQLAGTIQNDILKEFMVRNTYIYPPKPSMRIISDIFAYTSAKMPKFNSISISGYHIQEAGATADLELAYTLADGVEYIRAGIDAGMEVDKFAPRLSFFWAIGMNFFMEVAKLRAGRLLWSELVAKFEPKSAKSLSLRTHSQTSGWSLTAQDAYNNVARTCIEAMAATQGHTQSLHTNALDEALALPTDFSARIARNTQLLIQQESNTTRPIDPWGGSYYVEWLTHQLADRARAHIAEVEAHGGMAQAISEGIPKLRIEEAAARTQARIDTGQQPVIGVNKYQVEEDHEVEVLKVENSRVRAEQIEKLRQLRADRDQAEVERALNELTRAAGSSEGGMENNLLALAINAARAKATVGEISDALEKVYGRHQAEIRTLSGVYRDEAGKVTNITTAGDLVEEFAEAEGRRPRILVAKMGQDGHDRGQKVIATAFADLGFDVDVGPLFQTPEEVARQAADNDVHVVGVSSLAAGHLTLVPALRQALADVGRPDIMVIVGGVIPPGDFEELYAAGAAAIFPPGTVIADAAIDLLKKLAAELGHEIGASVEADSAE</sequence>
<protein>
    <recommendedName>
        <fullName evidence="5">methylmalonyl-CoA mutase</fullName>
        <ecNumber evidence="5">5.4.99.2</ecNumber>
    </recommendedName>
</protein>
<evidence type="ECO:0000313" key="12">
    <source>
        <dbReference type="Proteomes" id="UP000470876"/>
    </source>
</evidence>
<comment type="cofactor">
    <cofactor evidence="2">
        <name>adenosylcob(III)alamin</name>
        <dbReference type="ChEBI" id="CHEBI:18408"/>
    </cofactor>
</comment>
<evidence type="ECO:0000256" key="1">
    <source>
        <dbReference type="ARBA" id="ARBA00000290"/>
    </source>
</evidence>
<dbReference type="SUPFAM" id="SSF51703">
    <property type="entry name" value="Cobalamin (vitamin B12)-dependent enzymes"/>
    <property type="match status" value="1"/>
</dbReference>
<comment type="catalytic activity">
    <reaction evidence="1">
        <text>(R)-methylmalonyl-CoA = succinyl-CoA</text>
        <dbReference type="Rhea" id="RHEA:22888"/>
        <dbReference type="ChEBI" id="CHEBI:57292"/>
        <dbReference type="ChEBI" id="CHEBI:57326"/>
        <dbReference type="EC" id="5.4.99.2"/>
    </reaction>
</comment>
<dbReference type="NCBIfam" id="NF006944">
    <property type="entry name" value="PRK09426.1"/>
    <property type="match status" value="1"/>
</dbReference>
<proteinExistence type="inferred from homology"/>
<reference evidence="11 12" key="1">
    <citation type="submission" date="2020-01" db="EMBL/GenBank/DDBJ databases">
        <title>Genetics and antimicrobial susceptibilities of Nocardia species isolated from the soil; a comparison with species isolated from humans.</title>
        <authorList>
            <person name="Carrasco G."/>
            <person name="Monzon S."/>
            <person name="Sansegundo M."/>
            <person name="Garcia E."/>
            <person name="Garrido N."/>
            <person name="Medina M.J."/>
            <person name="Villalon P."/>
            <person name="Ramirez-Arocha A.C."/>
            <person name="Jimenez P."/>
            <person name="Cuesta I."/>
            <person name="Valdezate S."/>
        </authorList>
    </citation>
    <scope>NUCLEOTIDE SEQUENCE [LARGE SCALE GENOMIC DNA]</scope>
    <source>
        <strain evidence="11 12">CNM20110649</strain>
    </source>
</reference>
<accession>A0ABX0CQ64</accession>
<dbReference type="InterPro" id="IPR006159">
    <property type="entry name" value="Acid_CoA_mut_C"/>
</dbReference>
<dbReference type="SUPFAM" id="SSF52242">
    <property type="entry name" value="Cobalamin (vitamin B12)-binding domain"/>
    <property type="match status" value="1"/>
</dbReference>
<dbReference type="PANTHER" id="PTHR48101:SF4">
    <property type="entry name" value="METHYLMALONYL-COA MUTASE, MITOCHONDRIAL"/>
    <property type="match status" value="1"/>
</dbReference>
<evidence type="ECO:0000256" key="8">
    <source>
        <dbReference type="ARBA" id="ARBA00023235"/>
    </source>
</evidence>
<organism evidence="11 12">
    <name type="scientific">Nocardia cyriacigeorgica</name>
    <dbReference type="NCBI Taxonomy" id="135487"/>
    <lineage>
        <taxon>Bacteria</taxon>
        <taxon>Bacillati</taxon>
        <taxon>Actinomycetota</taxon>
        <taxon>Actinomycetes</taxon>
        <taxon>Mycobacteriales</taxon>
        <taxon>Nocardiaceae</taxon>
        <taxon>Nocardia</taxon>
    </lineage>
</organism>
<evidence type="ECO:0000256" key="5">
    <source>
        <dbReference type="ARBA" id="ARBA00012398"/>
    </source>
</evidence>
<dbReference type="Pfam" id="PF02310">
    <property type="entry name" value="B12-binding"/>
    <property type="match status" value="1"/>
</dbReference>
<evidence type="ECO:0000259" key="10">
    <source>
        <dbReference type="PROSITE" id="PS51332"/>
    </source>
</evidence>
<comment type="similarity">
    <text evidence="3">Belongs to the methylmalonyl-CoA mutase family.</text>
</comment>
<evidence type="ECO:0000313" key="11">
    <source>
        <dbReference type="EMBL" id="NEW56430.1"/>
    </source>
</evidence>
<evidence type="ECO:0000256" key="6">
    <source>
        <dbReference type="ARBA" id="ARBA00022628"/>
    </source>
</evidence>
<comment type="caution">
    <text evidence="11">The sequence shown here is derived from an EMBL/GenBank/DDBJ whole genome shotgun (WGS) entry which is preliminary data.</text>
</comment>
<dbReference type="Proteomes" id="UP000470876">
    <property type="component" value="Unassembled WGS sequence"/>
</dbReference>
<name>A0ABX0CQ64_9NOCA</name>
<feature type="domain" description="B12-binding" evidence="10">
    <location>
        <begin position="615"/>
        <end position="747"/>
    </location>
</feature>
<dbReference type="Gene3D" id="3.20.20.240">
    <property type="entry name" value="Methylmalonyl-CoA mutase"/>
    <property type="match status" value="1"/>
</dbReference>
<keyword evidence="6" id="KW-0846">Cobalamin</keyword>
<evidence type="ECO:0000256" key="9">
    <source>
        <dbReference type="ARBA" id="ARBA00023285"/>
    </source>
</evidence>
<dbReference type="EMBL" id="JAAGUX010000017">
    <property type="protein sequence ID" value="NEW56430.1"/>
    <property type="molecule type" value="Genomic_DNA"/>
</dbReference>
<dbReference type="RefSeq" id="WP_163955865.1">
    <property type="nucleotide sequence ID" value="NZ_JAAGUX010000017.1"/>
</dbReference>
<dbReference type="PANTHER" id="PTHR48101">
    <property type="entry name" value="METHYLMALONYL-COA MUTASE, MITOCHONDRIAL-RELATED"/>
    <property type="match status" value="1"/>
</dbReference>
<dbReference type="InterPro" id="IPR016176">
    <property type="entry name" value="Cbl-dep_enz_cat"/>
</dbReference>
<dbReference type="NCBIfam" id="TIGR00641">
    <property type="entry name" value="acid_CoA_mut_N"/>
    <property type="match status" value="1"/>
</dbReference>
<dbReference type="CDD" id="cd02071">
    <property type="entry name" value="MM_CoA_mut_B12_BD"/>
    <property type="match status" value="1"/>
</dbReference>
<comment type="subunit">
    <text evidence="4">Heterodimer of an alpha and a beta chain.</text>
</comment>
<evidence type="ECO:0000256" key="4">
    <source>
        <dbReference type="ARBA" id="ARBA00011870"/>
    </source>
</evidence>
<dbReference type="InterPro" id="IPR006158">
    <property type="entry name" value="Cobalamin-bd"/>
</dbReference>
<evidence type="ECO:0000256" key="3">
    <source>
        <dbReference type="ARBA" id="ARBA00008465"/>
    </source>
</evidence>
<dbReference type="InterPro" id="IPR006098">
    <property type="entry name" value="MMCoA_mutase_a_cat"/>
</dbReference>
<dbReference type="GO" id="GO:0004494">
    <property type="term" value="F:methylmalonyl-CoA mutase activity"/>
    <property type="evidence" value="ECO:0007669"/>
    <property type="project" value="UniProtKB-EC"/>
</dbReference>
<keyword evidence="8 11" id="KW-0413">Isomerase</keyword>
<dbReference type="CDD" id="cd03679">
    <property type="entry name" value="MM_CoA_mutase_alpha_like"/>
    <property type="match status" value="1"/>
</dbReference>
<dbReference type="InterPro" id="IPR058549">
    <property type="entry name" value="MeMalonylCoA_mutase_a/b_site"/>
</dbReference>
<evidence type="ECO:0000256" key="7">
    <source>
        <dbReference type="ARBA" id="ARBA00022723"/>
    </source>
</evidence>
<dbReference type="EC" id="5.4.99.2" evidence="5"/>
<dbReference type="InterPro" id="IPR006099">
    <property type="entry name" value="MeMalonylCoA_mutase_a/b_cat"/>
</dbReference>
<dbReference type="Gene3D" id="3.40.50.280">
    <property type="entry name" value="Cobalamin-binding domain"/>
    <property type="match status" value="1"/>
</dbReference>
<gene>
    <name evidence="11" type="primary">scpA</name>
    <name evidence="11" type="ORF">GV794_12325</name>
</gene>
<evidence type="ECO:0000256" key="2">
    <source>
        <dbReference type="ARBA" id="ARBA00001922"/>
    </source>
</evidence>
<keyword evidence="7" id="KW-0479">Metal-binding</keyword>
<keyword evidence="12" id="KW-1185">Reference proteome</keyword>
<keyword evidence="9" id="KW-0170">Cobalt</keyword>
<dbReference type="NCBIfam" id="TIGR00640">
    <property type="entry name" value="acid_CoA_mut_C"/>
    <property type="match status" value="1"/>
</dbReference>
<dbReference type="PROSITE" id="PS51332">
    <property type="entry name" value="B12_BINDING"/>
    <property type="match status" value="1"/>
</dbReference>
<dbReference type="PROSITE" id="PS00544">
    <property type="entry name" value="METMALONYL_COA_MUTASE"/>
    <property type="match status" value="1"/>
</dbReference>
<dbReference type="InterPro" id="IPR036724">
    <property type="entry name" value="Cobalamin-bd_sf"/>
</dbReference>